<dbReference type="EMBL" id="SPPA01000014">
    <property type="protein sequence ID" value="TFV10057.1"/>
    <property type="molecule type" value="Genomic_DNA"/>
</dbReference>
<dbReference type="Proteomes" id="UP000297396">
    <property type="component" value="Unassembled WGS sequence"/>
</dbReference>
<sequence length="402" mass="47814">MKKISDELIESALQSKILQADGCWLWNGSFSRGSPMHTFRIDGERVSISPRRYYAEQVGLMNNKEIYTTCGNEHCVNPLHLKAGHHINNRKTVKIARVIHAYKKAKSDKADYGTQLVNHIATEHGIAVSTLYGYIKLYKDNPKFWEEIWQKLSLPTTGLEGLATSRPEIEKRIIIEKQKREIAELQRQLIEKQRAIEAEQRCRQEEWEAEQRRQKEAEKKRLAEEQEIQRKRQQAILDRQAYEKRLIIEKKQKEEAEKERIRLQEQEIQRKRQEAILARQERERVEKERIRLQELEKVKQQEIAELERLKKIEIDNIYKIRNTPKFIFGTILEAIILMIILVSGFGVITSRGDENILLGLFLIIFSTWWFFYSKNRIKQEEKYLIDNINREFNMKISKVKEK</sequence>
<feature type="transmembrane region" description="Helical" evidence="2">
    <location>
        <begin position="355"/>
        <end position="372"/>
    </location>
</feature>
<evidence type="ECO:0000313" key="3">
    <source>
        <dbReference type="EMBL" id="TFV10057.1"/>
    </source>
</evidence>
<comment type="caution">
    <text evidence="3">The sequence shown here is derived from an EMBL/GenBank/DDBJ whole genome shotgun (WGS) entry which is preliminary data.</text>
</comment>
<reference evidence="3 4" key="1">
    <citation type="submission" date="2019-03" db="EMBL/GenBank/DDBJ databases">
        <title>Diversity of the mouse oral microbiome.</title>
        <authorList>
            <person name="Joseph S."/>
            <person name="Aduse-Opoku J."/>
            <person name="Curtis M."/>
            <person name="Wade W."/>
            <person name="Hashim A."/>
        </authorList>
    </citation>
    <scope>NUCLEOTIDE SEQUENCE [LARGE SCALE GENOMIC DNA]</scope>
    <source>
        <strain evidence="3 4">WT12</strain>
    </source>
</reference>
<organism evidence="3 4">
    <name type="scientific">Muribacter muris</name>
    <dbReference type="NCBI Taxonomy" id="67855"/>
    <lineage>
        <taxon>Bacteria</taxon>
        <taxon>Pseudomonadati</taxon>
        <taxon>Pseudomonadota</taxon>
        <taxon>Gammaproteobacteria</taxon>
        <taxon>Pasteurellales</taxon>
        <taxon>Pasteurellaceae</taxon>
        <taxon>Muribacter</taxon>
    </lineage>
</organism>
<feature type="coiled-coil region" evidence="1">
    <location>
        <begin position="168"/>
        <end position="312"/>
    </location>
</feature>
<proteinExistence type="predicted"/>
<evidence type="ECO:0008006" key="5">
    <source>
        <dbReference type="Google" id="ProtNLM"/>
    </source>
</evidence>
<dbReference type="AlphaFoldDB" id="A0A4Y9JZW4"/>
<keyword evidence="2" id="KW-0472">Membrane</keyword>
<dbReference type="InterPro" id="IPR044925">
    <property type="entry name" value="His-Me_finger_sf"/>
</dbReference>
<protein>
    <recommendedName>
        <fullName evidence="5">HNH nuclease domain-containing protein</fullName>
    </recommendedName>
</protein>
<keyword evidence="2" id="KW-0812">Transmembrane</keyword>
<keyword evidence="1" id="KW-0175">Coiled coil</keyword>
<evidence type="ECO:0000313" key="4">
    <source>
        <dbReference type="Proteomes" id="UP000297396"/>
    </source>
</evidence>
<evidence type="ECO:0000256" key="2">
    <source>
        <dbReference type="SAM" id="Phobius"/>
    </source>
</evidence>
<accession>A0A4Y9JZW4</accession>
<dbReference type="OrthoDB" id="441807at2"/>
<feature type="transmembrane region" description="Helical" evidence="2">
    <location>
        <begin position="326"/>
        <end position="349"/>
    </location>
</feature>
<name>A0A4Y9JZW4_9PAST</name>
<keyword evidence="2" id="KW-1133">Transmembrane helix</keyword>
<gene>
    <name evidence="3" type="ORF">E4T80_07115</name>
</gene>
<evidence type="ECO:0000256" key="1">
    <source>
        <dbReference type="SAM" id="Coils"/>
    </source>
</evidence>
<dbReference type="SUPFAM" id="SSF54060">
    <property type="entry name" value="His-Me finger endonucleases"/>
    <property type="match status" value="1"/>
</dbReference>